<proteinExistence type="inferred from homology"/>
<dbReference type="InterPro" id="IPR013035">
    <property type="entry name" value="PEP_carboxykinase_C"/>
</dbReference>
<evidence type="ECO:0000256" key="4">
    <source>
        <dbReference type="ARBA" id="ARBA00022432"/>
    </source>
</evidence>
<comment type="similarity">
    <text evidence="2">Belongs to the phosphoenolpyruvate carboxykinase (ATP) family.</text>
</comment>
<dbReference type="OrthoDB" id="184182at2759"/>
<name>M1V5W1_CYAM1</name>
<keyword evidence="5" id="KW-0547">Nucleotide-binding</keyword>
<accession>M1V5W1</accession>
<evidence type="ECO:0000256" key="9">
    <source>
        <dbReference type="ARBA" id="ARBA00047371"/>
    </source>
</evidence>
<dbReference type="GeneID" id="16995396"/>
<dbReference type="Gene3D" id="3.90.228.20">
    <property type="match status" value="1"/>
</dbReference>
<comment type="catalytic activity">
    <reaction evidence="9">
        <text>oxaloacetate + ATP = phosphoenolpyruvate + ADP + CO2</text>
        <dbReference type="Rhea" id="RHEA:18617"/>
        <dbReference type="ChEBI" id="CHEBI:16452"/>
        <dbReference type="ChEBI" id="CHEBI:16526"/>
        <dbReference type="ChEBI" id="CHEBI:30616"/>
        <dbReference type="ChEBI" id="CHEBI:58702"/>
        <dbReference type="ChEBI" id="CHEBI:456216"/>
        <dbReference type="EC" id="4.1.1.49"/>
    </reaction>
</comment>
<dbReference type="KEGG" id="cme:CYME_CMN285C"/>
<dbReference type="Proteomes" id="UP000007014">
    <property type="component" value="Chromosome 14"/>
</dbReference>
<evidence type="ECO:0000256" key="8">
    <source>
        <dbReference type="ARBA" id="ARBA00023239"/>
    </source>
</evidence>
<dbReference type="HAMAP" id="MF_00453">
    <property type="entry name" value="PEPCK_ATP"/>
    <property type="match status" value="1"/>
</dbReference>
<dbReference type="PIRSF" id="PIRSF006294">
    <property type="entry name" value="PEP_crbxkin"/>
    <property type="match status" value="1"/>
</dbReference>
<evidence type="ECO:0000256" key="5">
    <source>
        <dbReference type="ARBA" id="ARBA00022741"/>
    </source>
</evidence>
<dbReference type="Gene3D" id="2.170.8.10">
    <property type="entry name" value="Phosphoenolpyruvate Carboxykinase, domain 2"/>
    <property type="match status" value="1"/>
</dbReference>
<keyword evidence="11" id="KW-1185">Reference proteome</keyword>
<dbReference type="UniPathway" id="UPA00138"/>
<sequence length="582" mass="64137">MWFPRLRTSLRSGPRLLRTWQRRLSSGGTSPETVEQFLVRQLGFQRAPGAIHRNLPFSEAKALALQRREGVEARDPPGALCVDTGEFTGRSPRDRYIERREGSPLAERIDWGEVNQPIERTIVDELQKQVANYLSALPELFVFDGLVSSGPNRLKLRVVTELAWHHAFASNIFIPLSSPAEAASFGEPDFTVVYASGLRNRHYRAMGLNSDIFIVLGFERRLALIAGTSYAGEMKKSVFTIMNGMLPLKGILPLHCAATRSLSDTNPDTICFAGLSGTGKSTLSADPERKLIGDDEHSWDETAIRNMEGGIYVKVIRLSPEKEPILYSAIRKPSTILENVVVDGHGVVQFDDASKTENTRATCPIHNIPQWEASRQGPPPKAFIFLVCDAFGVLPPVSVLTPLQAAYHFILAYTAKVAGTERGVLRPTATFSTCFGAAFMPLNGQVYAQLLNEKLERHGTQVYLVNTGWAGGGAADGAARMDLEVSRAIVRAIATDAIPTSQVSAPDPIFGLRVPRAIPGLDSRLLHPATYWADARLYEQRARYLAERMHAEYLRKGYNPEWAAGGPLWPSRLASHRGTQAN</sequence>
<dbReference type="OMA" id="MRYAGEM"/>
<dbReference type="EMBL" id="AP006496">
    <property type="protein sequence ID" value="BAM81360.1"/>
    <property type="molecule type" value="Genomic_DNA"/>
</dbReference>
<dbReference type="RefSeq" id="XP_005537396.1">
    <property type="nucleotide sequence ID" value="XM_005537339.1"/>
</dbReference>
<dbReference type="PANTHER" id="PTHR30031:SF0">
    <property type="entry name" value="PHOSPHOENOLPYRUVATE CARBOXYKINASE (ATP)"/>
    <property type="match status" value="1"/>
</dbReference>
<evidence type="ECO:0000256" key="6">
    <source>
        <dbReference type="ARBA" id="ARBA00022793"/>
    </source>
</evidence>
<dbReference type="NCBIfam" id="NF006821">
    <property type="entry name" value="PRK09344.1-3"/>
    <property type="match status" value="1"/>
</dbReference>
<dbReference type="Pfam" id="PF01293">
    <property type="entry name" value="PEPCK_ATP"/>
    <property type="match status" value="1"/>
</dbReference>
<evidence type="ECO:0000313" key="10">
    <source>
        <dbReference type="EMBL" id="BAM81360.1"/>
    </source>
</evidence>
<dbReference type="GO" id="GO:0006094">
    <property type="term" value="P:gluconeogenesis"/>
    <property type="evidence" value="ECO:0007669"/>
    <property type="project" value="UniProtKB-UniPathway"/>
</dbReference>
<evidence type="ECO:0000256" key="7">
    <source>
        <dbReference type="ARBA" id="ARBA00022840"/>
    </source>
</evidence>
<dbReference type="GO" id="GO:0004612">
    <property type="term" value="F:phosphoenolpyruvate carboxykinase (ATP) activity"/>
    <property type="evidence" value="ECO:0007669"/>
    <property type="project" value="UniProtKB-EC"/>
</dbReference>
<dbReference type="GO" id="GO:0005829">
    <property type="term" value="C:cytosol"/>
    <property type="evidence" value="ECO:0007669"/>
    <property type="project" value="TreeGrafter"/>
</dbReference>
<evidence type="ECO:0000256" key="1">
    <source>
        <dbReference type="ARBA" id="ARBA00004742"/>
    </source>
</evidence>
<keyword evidence="8" id="KW-0456">Lyase</keyword>
<gene>
    <name evidence="10" type="ORF">CYME_CMN285C</name>
</gene>
<keyword evidence="7" id="KW-0067">ATP-binding</keyword>
<dbReference type="SUPFAM" id="SSF53795">
    <property type="entry name" value="PEP carboxykinase-like"/>
    <property type="match status" value="1"/>
</dbReference>
<dbReference type="AlphaFoldDB" id="M1V5W1"/>
<protein>
    <recommendedName>
        <fullName evidence="3">phosphoenolpyruvate carboxykinase (ATP)</fullName>
        <ecNumber evidence="3">4.1.1.49</ecNumber>
    </recommendedName>
</protein>
<comment type="pathway">
    <text evidence="1">Carbohydrate biosynthesis; gluconeogenesis.</text>
</comment>
<evidence type="ECO:0000313" key="11">
    <source>
        <dbReference type="Proteomes" id="UP000007014"/>
    </source>
</evidence>
<dbReference type="InterPro" id="IPR001272">
    <property type="entry name" value="PEP_carboxykinase_ATP"/>
</dbReference>
<dbReference type="SUPFAM" id="SSF68923">
    <property type="entry name" value="PEP carboxykinase N-terminal domain"/>
    <property type="match status" value="1"/>
</dbReference>
<dbReference type="HOGENOM" id="CLU_018247_0_1_1"/>
<dbReference type="STRING" id="280699.M1V5W1"/>
<reference evidence="10 11" key="2">
    <citation type="journal article" date="2007" name="BMC Biol.">
        <title>A 100%-complete sequence reveals unusually simple genomic features in the hot-spring red alga Cyanidioschyzon merolae.</title>
        <authorList>
            <person name="Nozaki H."/>
            <person name="Takano H."/>
            <person name="Misumi O."/>
            <person name="Terasawa K."/>
            <person name="Matsuzaki M."/>
            <person name="Maruyama S."/>
            <person name="Nishida K."/>
            <person name="Yagisawa F."/>
            <person name="Yoshida Y."/>
            <person name="Fujiwara T."/>
            <person name="Takio S."/>
            <person name="Tamura K."/>
            <person name="Chung S.J."/>
            <person name="Nakamura S."/>
            <person name="Kuroiwa H."/>
            <person name="Tanaka K."/>
            <person name="Sato N."/>
            <person name="Kuroiwa T."/>
        </authorList>
    </citation>
    <scope>NUCLEOTIDE SEQUENCE [LARGE SCALE GENOMIC DNA]</scope>
    <source>
        <strain evidence="10 11">10D</strain>
    </source>
</reference>
<keyword evidence="4" id="KW-0312">Gluconeogenesis</keyword>
<dbReference type="GO" id="GO:0005524">
    <property type="term" value="F:ATP binding"/>
    <property type="evidence" value="ECO:0007669"/>
    <property type="project" value="UniProtKB-KW"/>
</dbReference>
<dbReference type="InterPro" id="IPR008210">
    <property type="entry name" value="PEP_carboxykinase_N"/>
</dbReference>
<organism evidence="10 11">
    <name type="scientific">Cyanidioschyzon merolae (strain NIES-3377 / 10D)</name>
    <name type="common">Unicellular red alga</name>
    <dbReference type="NCBI Taxonomy" id="280699"/>
    <lineage>
        <taxon>Eukaryota</taxon>
        <taxon>Rhodophyta</taxon>
        <taxon>Bangiophyceae</taxon>
        <taxon>Cyanidiales</taxon>
        <taxon>Cyanidiaceae</taxon>
        <taxon>Cyanidioschyzon</taxon>
    </lineage>
</organism>
<dbReference type="eggNOG" id="ENOG502QQI5">
    <property type="taxonomic scope" value="Eukaryota"/>
</dbReference>
<evidence type="ECO:0000256" key="2">
    <source>
        <dbReference type="ARBA" id="ARBA00006052"/>
    </source>
</evidence>
<dbReference type="EC" id="4.1.1.49" evidence="3"/>
<dbReference type="PANTHER" id="PTHR30031">
    <property type="entry name" value="PHOSPHOENOLPYRUVATE CARBOXYKINASE ATP"/>
    <property type="match status" value="1"/>
</dbReference>
<reference evidence="10 11" key="1">
    <citation type="journal article" date="2004" name="Nature">
        <title>Genome sequence of the ultrasmall unicellular red alga Cyanidioschyzon merolae 10D.</title>
        <authorList>
            <person name="Matsuzaki M."/>
            <person name="Misumi O."/>
            <person name="Shin-i T."/>
            <person name="Maruyama S."/>
            <person name="Takahara M."/>
            <person name="Miyagishima S."/>
            <person name="Mori T."/>
            <person name="Nishida K."/>
            <person name="Yagisawa F."/>
            <person name="Nishida K."/>
            <person name="Yoshida Y."/>
            <person name="Nishimura Y."/>
            <person name="Nakao S."/>
            <person name="Kobayashi T."/>
            <person name="Momoyama Y."/>
            <person name="Higashiyama T."/>
            <person name="Minoda A."/>
            <person name="Sano M."/>
            <person name="Nomoto H."/>
            <person name="Oishi K."/>
            <person name="Hayashi H."/>
            <person name="Ohta F."/>
            <person name="Nishizaka S."/>
            <person name="Haga S."/>
            <person name="Miura S."/>
            <person name="Morishita T."/>
            <person name="Kabeya Y."/>
            <person name="Terasawa K."/>
            <person name="Suzuki Y."/>
            <person name="Ishii Y."/>
            <person name="Asakawa S."/>
            <person name="Takano H."/>
            <person name="Ohta N."/>
            <person name="Kuroiwa H."/>
            <person name="Tanaka K."/>
            <person name="Shimizu N."/>
            <person name="Sugano S."/>
            <person name="Sato N."/>
            <person name="Nozaki H."/>
            <person name="Ogasawara N."/>
            <person name="Kohara Y."/>
            <person name="Kuroiwa T."/>
        </authorList>
    </citation>
    <scope>NUCLEOTIDE SEQUENCE [LARGE SCALE GENOMIC DNA]</scope>
    <source>
        <strain evidence="10 11">10D</strain>
    </source>
</reference>
<keyword evidence="6" id="KW-0210">Decarboxylase</keyword>
<dbReference type="Gene3D" id="3.40.449.10">
    <property type="entry name" value="Phosphoenolpyruvate Carboxykinase, domain 1"/>
    <property type="match status" value="1"/>
</dbReference>
<evidence type="ECO:0000256" key="3">
    <source>
        <dbReference type="ARBA" id="ARBA00012363"/>
    </source>
</evidence>